<accession>A0A1Q5TME8</accession>
<dbReference type="GO" id="GO:0046464">
    <property type="term" value="P:acylglycerol catabolic process"/>
    <property type="evidence" value="ECO:0007669"/>
    <property type="project" value="TreeGrafter"/>
</dbReference>
<keyword evidence="3" id="KW-1185">Reference proteome</keyword>
<dbReference type="EMBL" id="MNBE01000639">
    <property type="protein sequence ID" value="OKP01398.1"/>
    <property type="molecule type" value="Genomic_DNA"/>
</dbReference>
<feature type="domain" description="AB hydrolase-1" evidence="1">
    <location>
        <begin position="10"/>
        <end position="171"/>
    </location>
</feature>
<dbReference type="STRING" id="1316194.A0A1Q5TME8"/>
<dbReference type="OrthoDB" id="8119704at2759"/>
<dbReference type="InterPro" id="IPR029058">
    <property type="entry name" value="AB_hydrolase_fold"/>
</dbReference>
<name>A0A1Q5TME8_9EURO</name>
<dbReference type="GO" id="GO:0047372">
    <property type="term" value="F:monoacylglycerol lipase activity"/>
    <property type="evidence" value="ECO:0007669"/>
    <property type="project" value="TreeGrafter"/>
</dbReference>
<dbReference type="SUPFAM" id="SSF53474">
    <property type="entry name" value="alpha/beta-Hydrolases"/>
    <property type="match status" value="1"/>
</dbReference>
<organism evidence="2 3">
    <name type="scientific">Penicillium subrubescens</name>
    <dbReference type="NCBI Taxonomy" id="1316194"/>
    <lineage>
        <taxon>Eukaryota</taxon>
        <taxon>Fungi</taxon>
        <taxon>Dikarya</taxon>
        <taxon>Ascomycota</taxon>
        <taxon>Pezizomycotina</taxon>
        <taxon>Eurotiomycetes</taxon>
        <taxon>Eurotiomycetidae</taxon>
        <taxon>Eurotiales</taxon>
        <taxon>Aspergillaceae</taxon>
        <taxon>Penicillium</taxon>
    </lineage>
</organism>
<dbReference type="GO" id="GO:0017000">
    <property type="term" value="P:antibiotic biosynthetic process"/>
    <property type="evidence" value="ECO:0007669"/>
    <property type="project" value="UniProtKB-ARBA"/>
</dbReference>
<dbReference type="PRINTS" id="PR00111">
    <property type="entry name" value="ABHYDROLASE"/>
</dbReference>
<dbReference type="Pfam" id="PF12697">
    <property type="entry name" value="Abhydrolase_6"/>
    <property type="match status" value="1"/>
</dbReference>
<dbReference type="GO" id="GO:0016020">
    <property type="term" value="C:membrane"/>
    <property type="evidence" value="ECO:0007669"/>
    <property type="project" value="TreeGrafter"/>
</dbReference>
<evidence type="ECO:0000259" key="1">
    <source>
        <dbReference type="Pfam" id="PF12697"/>
    </source>
</evidence>
<protein>
    <recommendedName>
        <fullName evidence="1">AB hydrolase-1 domain-containing protein</fullName>
    </recommendedName>
</protein>
<dbReference type="GO" id="GO:0072330">
    <property type="term" value="P:monocarboxylic acid biosynthetic process"/>
    <property type="evidence" value="ECO:0007669"/>
    <property type="project" value="UniProtKB-ARBA"/>
</dbReference>
<dbReference type="Gene3D" id="3.40.50.1820">
    <property type="entry name" value="alpha/beta hydrolase"/>
    <property type="match status" value="1"/>
</dbReference>
<comment type="caution">
    <text evidence="2">The sequence shown here is derived from an EMBL/GenBank/DDBJ whole genome shotgun (WGS) entry which is preliminary data.</text>
</comment>
<dbReference type="InterPro" id="IPR000073">
    <property type="entry name" value="AB_hydrolase_1"/>
</dbReference>
<dbReference type="Proteomes" id="UP000186955">
    <property type="component" value="Unassembled WGS sequence"/>
</dbReference>
<evidence type="ECO:0000313" key="3">
    <source>
        <dbReference type="Proteomes" id="UP000186955"/>
    </source>
</evidence>
<dbReference type="PANTHER" id="PTHR43798">
    <property type="entry name" value="MONOACYLGLYCEROL LIPASE"/>
    <property type="match status" value="1"/>
</dbReference>
<evidence type="ECO:0000313" key="2">
    <source>
        <dbReference type="EMBL" id="OKP01398.1"/>
    </source>
</evidence>
<dbReference type="InterPro" id="IPR050266">
    <property type="entry name" value="AB_hydrolase_sf"/>
</dbReference>
<dbReference type="PANTHER" id="PTHR43798:SF5">
    <property type="entry name" value="MONOACYLGLYCEROL LIPASE ABHD6"/>
    <property type="match status" value="1"/>
</dbReference>
<gene>
    <name evidence="2" type="ORF">PENSUB_7388</name>
</gene>
<proteinExistence type="predicted"/>
<sequence>MTDIVNKPTILLIHGAFTTAADWQSVISHLGQSFHILAPDLPGHGSAGGTFTLDNAADALYTLIQKSAVSKKAHIVGHSLGAQVAIRLAEKYPSVVDHMAVSGFEIYPSLPSSDRLSYILWTMSRVENLVPRPVIRWLMDGTDIGRHSPSLELCRQVAENMKIARYPAAWPAPTLIIAAGRGGLVPSYDHPEDAKKLASIGHEMNDKTLAVTHPLMRHPWNRQNPLLFANTVRGWIGGDYSVPVGFERL</sequence>
<dbReference type="AlphaFoldDB" id="A0A1Q5TME8"/>
<reference evidence="2 3" key="1">
    <citation type="submission" date="2016-10" db="EMBL/GenBank/DDBJ databases">
        <title>Genome sequence of the ascomycete fungus Penicillium subrubescens.</title>
        <authorList>
            <person name="De Vries R.P."/>
            <person name="Peng M."/>
            <person name="Dilokpimol A."/>
            <person name="Hilden K."/>
            <person name="Makela M.R."/>
            <person name="Grigoriev I."/>
            <person name="Riley R."/>
            <person name="Granchi Z."/>
        </authorList>
    </citation>
    <scope>NUCLEOTIDE SEQUENCE [LARGE SCALE GENOMIC DNA]</scope>
    <source>
        <strain evidence="2 3">CBS 132785</strain>
    </source>
</reference>